<evidence type="ECO:0000256" key="1">
    <source>
        <dbReference type="SAM" id="MobiDB-lite"/>
    </source>
</evidence>
<evidence type="ECO:0000256" key="2">
    <source>
        <dbReference type="SAM" id="SignalP"/>
    </source>
</evidence>
<proteinExistence type="predicted"/>
<reference evidence="3 4" key="1">
    <citation type="submission" date="2013-05" db="EMBL/GenBank/DDBJ databases">
        <title>Drechslerella stenobrocha genome reveals carnivorous origination and mechanical trapping mechanism of predatory fungi.</title>
        <authorList>
            <person name="Liu X."/>
            <person name="Zhang W."/>
            <person name="Liu K."/>
        </authorList>
    </citation>
    <scope>NUCLEOTIDE SEQUENCE [LARGE SCALE GENOMIC DNA]</scope>
    <source>
        <strain evidence="3 4">248</strain>
    </source>
</reference>
<dbReference type="Proteomes" id="UP000024837">
    <property type="component" value="Unassembled WGS sequence"/>
</dbReference>
<evidence type="ECO:0000313" key="3">
    <source>
        <dbReference type="EMBL" id="EWC43922.1"/>
    </source>
</evidence>
<accession>W7HV31</accession>
<protein>
    <submittedName>
        <fullName evidence="3">Uncharacterized protein</fullName>
    </submittedName>
</protein>
<keyword evidence="4" id="KW-1185">Reference proteome</keyword>
<dbReference type="AlphaFoldDB" id="W7HV31"/>
<sequence>MKLSLLLASFSTLALGLPIRHLHWDLVNTIEGAGTLLQVPSHSTCPSPSPPPTSIAETPQAPTDLLKREPFFKFRVHYLGVGYGPYRGYYRRRSEGSFRYQPEQRATERDPSPDLASLIMAALKVISTTKTTGRRIAEFIGFSSGGQQARGYHQLQTLQTPTTLTTGMGEPPTPTSTPTKVAGRVCTRATEVGRDDARCPNLSCTPSHACPCHSSGVSRSDKVCLCYSYGASDTGPEYSYGASDRDV</sequence>
<feature type="region of interest" description="Disordered" evidence="1">
    <location>
        <begin position="40"/>
        <end position="59"/>
    </location>
</feature>
<dbReference type="HOGENOM" id="CLU_1124507_0_0_1"/>
<feature type="chain" id="PRO_5004895693" evidence="2">
    <location>
        <begin position="17"/>
        <end position="247"/>
    </location>
</feature>
<gene>
    <name evidence="3" type="ORF">DRE_01274</name>
</gene>
<name>W7HV31_9PEZI</name>
<dbReference type="EMBL" id="KI966448">
    <property type="protein sequence ID" value="EWC43922.1"/>
    <property type="molecule type" value="Genomic_DNA"/>
</dbReference>
<feature type="region of interest" description="Disordered" evidence="1">
    <location>
        <begin position="162"/>
        <end position="182"/>
    </location>
</feature>
<keyword evidence="2" id="KW-0732">Signal</keyword>
<evidence type="ECO:0000313" key="4">
    <source>
        <dbReference type="Proteomes" id="UP000024837"/>
    </source>
</evidence>
<organism evidence="3 4">
    <name type="scientific">Drechslerella stenobrocha 248</name>
    <dbReference type="NCBI Taxonomy" id="1043628"/>
    <lineage>
        <taxon>Eukaryota</taxon>
        <taxon>Fungi</taxon>
        <taxon>Dikarya</taxon>
        <taxon>Ascomycota</taxon>
        <taxon>Pezizomycotina</taxon>
        <taxon>Orbiliomycetes</taxon>
        <taxon>Orbiliales</taxon>
        <taxon>Orbiliaceae</taxon>
        <taxon>Drechslerella</taxon>
    </lineage>
</organism>
<feature type="signal peptide" evidence="2">
    <location>
        <begin position="1"/>
        <end position="16"/>
    </location>
</feature>